<dbReference type="CDD" id="cd21295">
    <property type="entry name" value="CH_PLS_rpt2"/>
    <property type="match status" value="1"/>
</dbReference>
<dbReference type="InterPro" id="IPR039959">
    <property type="entry name" value="Fimbrin/Plastin"/>
</dbReference>
<feature type="domain" description="Calponin-homology (CH)" evidence="6">
    <location>
        <begin position="540"/>
        <end position="651"/>
    </location>
</feature>
<dbReference type="PROSITE" id="PS50021">
    <property type="entry name" value="CH"/>
    <property type="match status" value="3"/>
</dbReference>
<feature type="region of interest" description="Disordered" evidence="5">
    <location>
        <begin position="321"/>
        <end position="348"/>
    </location>
</feature>
<dbReference type="Pfam" id="PF00307">
    <property type="entry name" value="CH"/>
    <property type="match status" value="4"/>
</dbReference>
<evidence type="ECO:0000313" key="8">
    <source>
        <dbReference type="WBParaSite" id="maker-E.canG7_contigs_1421-snap-gene-0.34-mRNA-1"/>
    </source>
</evidence>
<name>A0A915EV62_9CEST</name>
<proteinExistence type="predicted"/>
<keyword evidence="7" id="KW-1185">Reference proteome</keyword>
<feature type="compositionally biased region" description="Polar residues" evidence="5">
    <location>
        <begin position="663"/>
        <end position="689"/>
    </location>
</feature>
<keyword evidence="2" id="KW-0677">Repeat</keyword>
<feature type="region of interest" description="Disordered" evidence="5">
    <location>
        <begin position="765"/>
        <end position="784"/>
    </location>
</feature>
<evidence type="ECO:0000259" key="6">
    <source>
        <dbReference type="PROSITE" id="PS50021"/>
    </source>
</evidence>
<dbReference type="PANTHER" id="PTHR19961">
    <property type="entry name" value="FIMBRIN/PLASTIN"/>
    <property type="match status" value="1"/>
</dbReference>
<evidence type="ECO:0000256" key="2">
    <source>
        <dbReference type="ARBA" id="ARBA00022737"/>
    </source>
</evidence>
<dbReference type="AlphaFoldDB" id="A0A915EV62"/>
<dbReference type="GO" id="GO:0005737">
    <property type="term" value="C:cytoplasm"/>
    <property type="evidence" value="ECO:0007669"/>
    <property type="project" value="TreeGrafter"/>
</dbReference>
<feature type="domain" description="Calponin-homology (CH)" evidence="6">
    <location>
        <begin position="399"/>
        <end position="509"/>
    </location>
</feature>
<evidence type="ECO:0000256" key="3">
    <source>
        <dbReference type="ARBA" id="ARBA00022837"/>
    </source>
</evidence>
<evidence type="ECO:0000313" key="7">
    <source>
        <dbReference type="Proteomes" id="UP000887562"/>
    </source>
</evidence>
<feature type="domain" description="Calponin-homology (CH)" evidence="6">
    <location>
        <begin position="210"/>
        <end position="319"/>
    </location>
</feature>
<dbReference type="Proteomes" id="UP000887562">
    <property type="component" value="Unplaced"/>
</dbReference>
<keyword evidence="4" id="KW-0009">Actin-binding</keyword>
<feature type="region of interest" description="Disordered" evidence="5">
    <location>
        <begin position="660"/>
        <end position="689"/>
    </location>
</feature>
<dbReference type="GO" id="GO:0051015">
    <property type="term" value="F:actin filament binding"/>
    <property type="evidence" value="ECO:0007669"/>
    <property type="project" value="InterPro"/>
</dbReference>
<protein>
    <submittedName>
        <fullName evidence="8">Calponin-homology (CH) domain-containing protein</fullName>
    </submittedName>
</protein>
<keyword evidence="3" id="KW-0106">Calcium</keyword>
<dbReference type="GO" id="GO:0051639">
    <property type="term" value="P:actin filament network formation"/>
    <property type="evidence" value="ECO:0007669"/>
    <property type="project" value="TreeGrafter"/>
</dbReference>
<dbReference type="SMART" id="SM00033">
    <property type="entry name" value="CH"/>
    <property type="match status" value="4"/>
</dbReference>
<dbReference type="InterPro" id="IPR001715">
    <property type="entry name" value="CH_dom"/>
</dbReference>
<reference evidence="8" key="1">
    <citation type="submission" date="2022-11" db="UniProtKB">
        <authorList>
            <consortium name="WormBaseParasite"/>
        </authorList>
    </citation>
    <scope>IDENTIFICATION</scope>
</reference>
<dbReference type="GO" id="GO:0032432">
    <property type="term" value="C:actin filament bundle"/>
    <property type="evidence" value="ECO:0007669"/>
    <property type="project" value="TreeGrafter"/>
</dbReference>
<dbReference type="GO" id="GO:0051017">
    <property type="term" value="P:actin filament bundle assembly"/>
    <property type="evidence" value="ECO:0007669"/>
    <property type="project" value="InterPro"/>
</dbReference>
<accession>A0A915EV62</accession>
<dbReference type="Gene3D" id="1.10.418.10">
    <property type="entry name" value="Calponin-like domain"/>
    <property type="match status" value="4"/>
</dbReference>
<dbReference type="CDD" id="cd21301">
    <property type="entry name" value="CH_PLS_rpt4"/>
    <property type="match status" value="1"/>
</dbReference>
<evidence type="ECO:0000256" key="5">
    <source>
        <dbReference type="SAM" id="MobiDB-lite"/>
    </source>
</evidence>
<dbReference type="FunFam" id="1.10.418.10:FF:000042">
    <property type="entry name" value="Fimbrin, putative"/>
    <property type="match status" value="1"/>
</dbReference>
<keyword evidence="1" id="KW-0479">Metal-binding</keyword>
<dbReference type="PANTHER" id="PTHR19961:SF18">
    <property type="entry name" value="FI19014P1"/>
    <property type="match status" value="1"/>
</dbReference>
<sequence>MGSRDDKQPAKFSDLLTVFNLLYQEFCKQEASGSVDPQAVRTTIYQYGSSISPQGDDTLHSVSEDEQVAFCGWLERNLCEDKMCQEYFPFKENGDDLYEKCSDGFLLKLIEPFYILPMKNQISSFSKIINCSAPQTIDLRALHRGKRLTTYQVMENITLALNSARAIGCNVVNIGAADIIGLLRQINVVAHSELVALLDEDETITEFAKLAPEQILMRWVNYHLKRADCDARMENFTIDVKDCEVYAYLLEQISPPEKKPFLHSSKAILDAVDLVQRAEMVLQNAEKLNCRVFVQPKDIINGSMKLNLAFLANLFNTNPALEPPTPQPAPVIEETREEKSEEEPQPPPSRWECLLAWLKALLPQAPQATRVPRAWFRANYDLLGGKDTKLTGKYLADTDPVKGTYRNWINSMGLRTVVHSLYGDLFSGTVIFKLYDLIKSGSVDWLRVNRFFSTGPAKANFQHLENCNYMVELGQRAGFSLVGVAGSDLKDRKMTPILALLWQLMRAYTLSLLVKLAERTEGTDTMGYHRARSPVSNTPIISERGIIDWVNGRLAGANKPRRISVGAGFSDFELRNGLLIIDLLDAISPGCVDYSVVNTGLTPAERLSNAQYAVTVARRIGAKIYAVPEDITEVKPRMLMTVFACIMAIDLEKNHKVVIPKKSSPSPTRMSSVTINEVTRSPSPSGENCTSTSLSICQMAYQDSPKSGYQRLVDTNTLAEKRATMNRVETQMSTLRVESYMVKNNPLTVDIGKVQYAEKGTYYDPPQRRFFGSPPPPRSRHAELFSSPRLYRSELTKSTTALDQIGKLSYTGGGEAPQDYRPVRKALQKFTKDKGTQCEATTWKAGVPEVWNRDSKKSDIFAASVRDVGGSIRTAPNGVGRNSRMDGVTSPQRRGFAAAYGEYASKTVQANRQGGSGIRRGGGGRVFMAADIHHDY</sequence>
<dbReference type="WBParaSite" id="maker-E.canG7_contigs_1421-snap-gene-0.34-mRNA-1">
    <property type="protein sequence ID" value="maker-E.canG7_contigs_1421-snap-gene-0.34-mRNA-1"/>
    <property type="gene ID" value="EcG7_05152"/>
</dbReference>
<dbReference type="InterPro" id="IPR036872">
    <property type="entry name" value="CH_dom_sf"/>
</dbReference>
<dbReference type="GO" id="GO:0005884">
    <property type="term" value="C:actin filament"/>
    <property type="evidence" value="ECO:0007669"/>
    <property type="project" value="TreeGrafter"/>
</dbReference>
<dbReference type="GO" id="GO:0046872">
    <property type="term" value="F:metal ion binding"/>
    <property type="evidence" value="ECO:0007669"/>
    <property type="project" value="UniProtKB-KW"/>
</dbReference>
<dbReference type="FunFam" id="1.10.418.10:FF:000010">
    <property type="entry name" value="Plastin-3 isoform 1"/>
    <property type="match status" value="1"/>
</dbReference>
<dbReference type="SUPFAM" id="SSF47576">
    <property type="entry name" value="Calponin-homology domain, CH-domain"/>
    <property type="match status" value="2"/>
</dbReference>
<evidence type="ECO:0000256" key="1">
    <source>
        <dbReference type="ARBA" id="ARBA00022723"/>
    </source>
</evidence>
<evidence type="ECO:0000256" key="4">
    <source>
        <dbReference type="ARBA" id="ARBA00023203"/>
    </source>
</evidence>
<organism evidence="7 8">
    <name type="scientific">Echinococcus canadensis</name>
    <dbReference type="NCBI Taxonomy" id="519352"/>
    <lineage>
        <taxon>Eukaryota</taxon>
        <taxon>Metazoa</taxon>
        <taxon>Spiralia</taxon>
        <taxon>Lophotrochozoa</taxon>
        <taxon>Platyhelminthes</taxon>
        <taxon>Cestoda</taxon>
        <taxon>Eucestoda</taxon>
        <taxon>Cyclophyllidea</taxon>
        <taxon>Taeniidae</taxon>
        <taxon>Echinococcus</taxon>
        <taxon>Echinococcus canadensis group</taxon>
    </lineage>
</organism>